<reference evidence="1 2" key="1">
    <citation type="submission" date="2018-05" db="EMBL/GenBank/DDBJ databases">
        <title>Genomic Encyclopedia of Type Strains, Phase IV (KMG-IV): sequencing the most valuable type-strain genomes for metagenomic binning, comparative biology and taxonomic classification.</title>
        <authorList>
            <person name="Goeker M."/>
        </authorList>
    </citation>
    <scope>NUCLEOTIDE SEQUENCE [LARGE SCALE GENOMIC DNA]</scope>
    <source>
        <strain evidence="1 2">DSM 18773</strain>
    </source>
</reference>
<comment type="caution">
    <text evidence="1">The sequence shown here is derived from an EMBL/GenBank/DDBJ whole genome shotgun (WGS) entry which is preliminary data.</text>
</comment>
<organism evidence="1 2">
    <name type="scientific">Tumebacillus permanentifrigoris</name>
    <dbReference type="NCBI Taxonomy" id="378543"/>
    <lineage>
        <taxon>Bacteria</taxon>
        <taxon>Bacillati</taxon>
        <taxon>Bacillota</taxon>
        <taxon>Bacilli</taxon>
        <taxon>Bacillales</taxon>
        <taxon>Alicyclobacillaceae</taxon>
        <taxon>Tumebacillus</taxon>
    </lineage>
</organism>
<dbReference type="AlphaFoldDB" id="A0A316DXY1"/>
<evidence type="ECO:0000313" key="2">
    <source>
        <dbReference type="Proteomes" id="UP000245634"/>
    </source>
</evidence>
<protein>
    <submittedName>
        <fullName evidence="1">Uncharacterized protein</fullName>
    </submittedName>
</protein>
<dbReference type="Proteomes" id="UP000245634">
    <property type="component" value="Unassembled WGS sequence"/>
</dbReference>
<keyword evidence="2" id="KW-1185">Reference proteome</keyword>
<dbReference type="EMBL" id="QGGL01000004">
    <property type="protein sequence ID" value="PWK14971.1"/>
    <property type="molecule type" value="Genomic_DNA"/>
</dbReference>
<name>A0A316DXY1_9BACL</name>
<dbReference type="RefSeq" id="WP_170119306.1">
    <property type="nucleotide sequence ID" value="NZ_QGGL01000004.1"/>
</dbReference>
<gene>
    <name evidence="1" type="ORF">C7459_104175</name>
</gene>
<accession>A0A316DXY1</accession>
<proteinExistence type="predicted"/>
<evidence type="ECO:0000313" key="1">
    <source>
        <dbReference type="EMBL" id="PWK14971.1"/>
    </source>
</evidence>
<sequence>MAIVVQFPQKPKSTANTLMQRMIQDCIRDAAKYDPAKDVAFQRLLHALKP</sequence>